<dbReference type="InterPro" id="IPR017472">
    <property type="entry name" value="Undecaprenyl-P_galact_Ptfrase"/>
</dbReference>
<proteinExistence type="inferred from homology"/>
<evidence type="ECO:0000256" key="3">
    <source>
        <dbReference type="ARBA" id="ARBA00006464"/>
    </source>
</evidence>
<evidence type="ECO:0000313" key="12">
    <source>
        <dbReference type="Proteomes" id="UP000614469"/>
    </source>
</evidence>
<dbReference type="PANTHER" id="PTHR30576:SF4">
    <property type="entry name" value="UNDECAPRENYL-PHOSPHATE GALACTOSE PHOSPHOTRANSFERASE"/>
    <property type="match status" value="1"/>
</dbReference>
<evidence type="ECO:0000256" key="1">
    <source>
        <dbReference type="ARBA" id="ARBA00004141"/>
    </source>
</evidence>
<protein>
    <submittedName>
        <fullName evidence="11">Undecaprenyl-phosphate galactose phosphotransferase WbaP</fullName>
    </submittedName>
</protein>
<feature type="transmembrane region" description="Helical" evidence="9">
    <location>
        <begin position="55"/>
        <end position="78"/>
    </location>
</feature>
<evidence type="ECO:0000256" key="9">
    <source>
        <dbReference type="SAM" id="Phobius"/>
    </source>
</evidence>
<keyword evidence="7 9" id="KW-1133">Transmembrane helix</keyword>
<keyword evidence="8 9" id="KW-0472">Membrane</keyword>
<dbReference type="GO" id="GO:0005886">
    <property type="term" value="C:plasma membrane"/>
    <property type="evidence" value="ECO:0007669"/>
    <property type="project" value="UniProtKB-SubCell"/>
</dbReference>
<reference evidence="11 12" key="1">
    <citation type="submission" date="2020-08" db="EMBL/GenBank/DDBJ databases">
        <title>Bridging the membrane lipid divide: bacteria of the FCB group superphylum have the potential to synthesize archaeal ether lipids.</title>
        <authorList>
            <person name="Villanueva L."/>
            <person name="Von Meijenfeldt F.A.B."/>
            <person name="Westbye A.B."/>
            <person name="Yadav S."/>
            <person name="Hopmans E.C."/>
            <person name="Dutilh B.E."/>
            <person name="Sinninghe Damste J.S."/>
        </authorList>
    </citation>
    <scope>NUCLEOTIDE SEQUENCE [LARGE SCALE GENOMIC DNA]</scope>
    <source>
        <strain evidence="11">NIOZ-UU36</strain>
    </source>
</reference>
<keyword evidence="4" id="KW-1003">Cell membrane</keyword>
<feature type="transmembrane region" description="Helical" evidence="9">
    <location>
        <begin position="114"/>
        <end position="131"/>
    </location>
</feature>
<evidence type="ECO:0000313" key="11">
    <source>
        <dbReference type="EMBL" id="MBC8334913.1"/>
    </source>
</evidence>
<dbReference type="PANTHER" id="PTHR30576">
    <property type="entry name" value="COLANIC BIOSYNTHESIS UDP-GLUCOSE LIPID CARRIER TRANSFERASE"/>
    <property type="match status" value="1"/>
</dbReference>
<comment type="similarity">
    <text evidence="3">Belongs to the bacterial sugar transferase family.</text>
</comment>
<evidence type="ECO:0000256" key="7">
    <source>
        <dbReference type="ARBA" id="ARBA00022989"/>
    </source>
</evidence>
<dbReference type="Proteomes" id="UP000614469">
    <property type="component" value="Unassembled WGS sequence"/>
</dbReference>
<dbReference type="InterPro" id="IPR017475">
    <property type="entry name" value="EPS_sugar_tfrase"/>
</dbReference>
<dbReference type="GO" id="GO:0016780">
    <property type="term" value="F:phosphotransferase activity, for other substituted phosphate groups"/>
    <property type="evidence" value="ECO:0007669"/>
    <property type="project" value="TreeGrafter"/>
</dbReference>
<comment type="caution">
    <text evidence="11">The sequence shown here is derived from an EMBL/GenBank/DDBJ whole genome shotgun (WGS) entry which is preliminary data.</text>
</comment>
<feature type="transmembrane region" description="Helical" evidence="9">
    <location>
        <begin position="261"/>
        <end position="284"/>
    </location>
</feature>
<evidence type="ECO:0000256" key="8">
    <source>
        <dbReference type="ARBA" id="ARBA00023136"/>
    </source>
</evidence>
<dbReference type="Pfam" id="PF02397">
    <property type="entry name" value="Bac_transf"/>
    <property type="match status" value="1"/>
</dbReference>
<evidence type="ECO:0000259" key="10">
    <source>
        <dbReference type="Pfam" id="PF02397"/>
    </source>
</evidence>
<gene>
    <name evidence="11" type="primary">wbaP</name>
    <name evidence="11" type="ORF">H8E29_06600</name>
</gene>
<dbReference type="GO" id="GO:0000271">
    <property type="term" value="P:polysaccharide biosynthetic process"/>
    <property type="evidence" value="ECO:0007669"/>
    <property type="project" value="InterPro"/>
</dbReference>
<dbReference type="AlphaFoldDB" id="A0A8J6NG39"/>
<keyword evidence="5" id="KW-0808">Transferase</keyword>
<evidence type="ECO:0000256" key="4">
    <source>
        <dbReference type="ARBA" id="ARBA00022475"/>
    </source>
</evidence>
<sequence length="452" mass="51759">MLRNKSWIISCFFIALDIIMIYGVFRIAILFRGLISPIIQRPPLPWEAVNPVADLALLIIIGIFILQGLYPGYGLTAVKELEMMGKSTTLAFALLASVSYLVKAYQIFPRSILPIAWALAIIILPVMRFITRNLLSRTKFYGRPVVIFGEGEWAKRLSRSLKRVSRLGWRPVEIRSLKNMEFNDEYGSDFIAILASTPDIPLADLVRRLNQHFRKVVLIQKADNFGSLWVETRDLDGYLGLEFQYHLLSVRNRWIKRGIDLLGAIVLLIIFSPLLIILSAWVAISSPGPVFFRQERLGKDFRRFGVLKFRTMVLGAEEKLEQLLETDPDARAEYDQFHKLENDPRVTRGGDFLRKFSLDELPQFWNVLKGEMSLSGPRAYMPAELGSMGTYTATILRVNPGITGWWQVLGRHNTSFQQRLEMDEYYISNWSLWMDLYIFLKTVLVVLGGSGA</sequence>
<comment type="subcellular location">
    <subcellularLocation>
        <location evidence="2">Cell membrane</location>
    </subcellularLocation>
    <subcellularLocation>
        <location evidence="1">Membrane</location>
        <topology evidence="1">Multi-pass membrane protein</topology>
    </subcellularLocation>
</comment>
<evidence type="ECO:0000256" key="2">
    <source>
        <dbReference type="ARBA" id="ARBA00004236"/>
    </source>
</evidence>
<accession>A0A8J6NG39</accession>
<name>A0A8J6NG39_9CHLR</name>
<organism evidence="11 12">
    <name type="scientific">Candidatus Desulfolinea nitratireducens</name>
    <dbReference type="NCBI Taxonomy" id="2841698"/>
    <lineage>
        <taxon>Bacteria</taxon>
        <taxon>Bacillati</taxon>
        <taxon>Chloroflexota</taxon>
        <taxon>Anaerolineae</taxon>
        <taxon>Anaerolineales</taxon>
        <taxon>Anaerolineales incertae sedis</taxon>
        <taxon>Candidatus Desulfolinea</taxon>
    </lineage>
</organism>
<feature type="domain" description="Bacterial sugar transferase" evidence="10">
    <location>
        <begin position="256"/>
        <end position="447"/>
    </location>
</feature>
<dbReference type="EMBL" id="JACNJN010000085">
    <property type="protein sequence ID" value="MBC8334913.1"/>
    <property type="molecule type" value="Genomic_DNA"/>
</dbReference>
<keyword evidence="6 9" id="KW-0812">Transmembrane</keyword>
<evidence type="ECO:0000256" key="5">
    <source>
        <dbReference type="ARBA" id="ARBA00022679"/>
    </source>
</evidence>
<dbReference type="NCBIfam" id="TIGR03022">
    <property type="entry name" value="WbaP_sugtrans"/>
    <property type="match status" value="1"/>
</dbReference>
<feature type="transmembrane region" description="Helical" evidence="9">
    <location>
        <begin position="90"/>
        <end position="108"/>
    </location>
</feature>
<dbReference type="NCBIfam" id="TIGR03025">
    <property type="entry name" value="EPS_sugtrans"/>
    <property type="match status" value="1"/>
</dbReference>
<evidence type="ECO:0000256" key="6">
    <source>
        <dbReference type="ARBA" id="ARBA00022692"/>
    </source>
</evidence>
<dbReference type="InterPro" id="IPR003362">
    <property type="entry name" value="Bact_transf"/>
</dbReference>
<feature type="transmembrane region" description="Helical" evidence="9">
    <location>
        <begin position="7"/>
        <end position="35"/>
    </location>
</feature>